<dbReference type="InterPro" id="IPR045137">
    <property type="entry name" value="RBM26/27"/>
</dbReference>
<keyword evidence="9" id="KW-1185">Reference proteome</keyword>
<proteinExistence type="predicted"/>
<feature type="compositionally biased region" description="Basic and acidic residues" evidence="5">
    <location>
        <begin position="44"/>
        <end position="54"/>
    </location>
</feature>
<feature type="compositionally biased region" description="Basic and acidic residues" evidence="5">
    <location>
        <begin position="67"/>
        <end position="79"/>
    </location>
</feature>
<evidence type="ECO:0000259" key="7">
    <source>
        <dbReference type="PROSITE" id="PS50103"/>
    </source>
</evidence>
<evidence type="ECO:0000313" key="8">
    <source>
        <dbReference type="EMBL" id="KAK9272035.1"/>
    </source>
</evidence>
<dbReference type="GO" id="GO:0003723">
    <property type="term" value="F:RNA binding"/>
    <property type="evidence" value="ECO:0007669"/>
    <property type="project" value="UniProtKB-UniRule"/>
</dbReference>
<feature type="compositionally biased region" description="Polar residues" evidence="5">
    <location>
        <begin position="153"/>
        <end position="164"/>
    </location>
</feature>
<dbReference type="GO" id="GO:0005634">
    <property type="term" value="C:nucleus"/>
    <property type="evidence" value="ECO:0007669"/>
    <property type="project" value="TreeGrafter"/>
</dbReference>
<name>A0AAP0NFL1_LIQFO</name>
<feature type="region of interest" description="Disordered" evidence="5">
    <location>
        <begin position="844"/>
        <end position="864"/>
    </location>
</feature>
<reference evidence="8 9" key="1">
    <citation type="journal article" date="2024" name="Plant J.">
        <title>Genome sequences and population genomics reveal climatic adaptation and genomic divergence between two closely related sweetgum species.</title>
        <authorList>
            <person name="Xu W.Q."/>
            <person name="Ren C.Q."/>
            <person name="Zhang X.Y."/>
            <person name="Comes H.P."/>
            <person name="Liu X.H."/>
            <person name="Li Y.G."/>
            <person name="Kettle C.J."/>
            <person name="Jalonen R."/>
            <person name="Gaisberger H."/>
            <person name="Ma Y.Z."/>
            <person name="Qiu Y.X."/>
        </authorList>
    </citation>
    <scope>NUCLEOTIDE SEQUENCE [LARGE SCALE GENOMIC DNA]</scope>
    <source>
        <strain evidence="8">Hangzhou</strain>
    </source>
</reference>
<evidence type="ECO:0000256" key="4">
    <source>
        <dbReference type="SAM" id="Coils"/>
    </source>
</evidence>
<dbReference type="PANTHER" id="PTHR14398:SF0">
    <property type="entry name" value="ZINC FINGER PROTEIN SWM"/>
    <property type="match status" value="1"/>
</dbReference>
<feature type="region of interest" description="Disordered" evidence="5">
    <location>
        <begin position="877"/>
        <end position="909"/>
    </location>
</feature>
<dbReference type="SMART" id="SM00360">
    <property type="entry name" value="RRM"/>
    <property type="match status" value="1"/>
</dbReference>
<feature type="region of interest" description="Disordered" evidence="5">
    <location>
        <begin position="366"/>
        <end position="416"/>
    </location>
</feature>
<dbReference type="Pfam" id="PF00076">
    <property type="entry name" value="RRM_1"/>
    <property type="match status" value="1"/>
</dbReference>
<dbReference type="CDD" id="cd12257">
    <property type="entry name" value="RRM1_RBM26_like"/>
    <property type="match status" value="1"/>
</dbReference>
<dbReference type="PROSITE" id="PS50102">
    <property type="entry name" value="RRM"/>
    <property type="match status" value="1"/>
</dbReference>
<keyword evidence="3" id="KW-0479">Metal-binding</keyword>
<protein>
    <recommendedName>
        <fullName evidence="10">Zinc finger CCCH domain-containing protein 41</fullName>
    </recommendedName>
</protein>
<feature type="compositionally biased region" description="Polar residues" evidence="5">
    <location>
        <begin position="393"/>
        <end position="405"/>
    </location>
</feature>
<dbReference type="PANTHER" id="PTHR14398">
    <property type="entry name" value="RNA RECOGNITION RRM/RNP DOMAIN"/>
    <property type="match status" value="1"/>
</dbReference>
<dbReference type="PROSITE" id="PS50103">
    <property type="entry name" value="ZF_C3H1"/>
    <property type="match status" value="1"/>
</dbReference>
<keyword evidence="3" id="KW-0862">Zinc</keyword>
<sequence length="909" mass="98327">MELKVSSPKPGGLSPSDCASDPEEKEFSDDDDDDRNHKHRRRETRSQSLERDSMEQVLSRPYRKRNKPFENGHSFRESDSQSNESWKNYNIAPIEKDFPLKFDRRRPGLSTFPRAPLDLNQRIRINQSFPGDSGPGRGRGRDSGSWNQRDSRFSTVDPVSQAVHQGSIPPGLFAGRGLPNVSNPQGASWNTFGLIPGIPNGGLDTLHSLGLQGTLRPPINPSLNMGIPRQRCRDFEERGFCLRGDMCPMEHGVNRIVVEDVQSLSQFNLPVSLPSAHLLGTPAGPGPLTSVAIPSSALMNSKGLHSKSSKPGMADDGLGLNGAFSGSTGAGGGDLYDPDQPLWNNDCPETSTALLALHSPKIDETESLLDGDPSDHAHARLYDNADSERPLRSTGTAIGSHSTSVWGRIGGSKSRSEVKEKINSAVNSSDHLDSDAKEDREALSNVQGPLRQGKRIIVEDIGVKATDSSVKTQSDTVRNSRKPSQKALRTLFVNGIPQKNNKREALLSHFRKFGEIIDIYIPLNSERAFVQFSKREEAEAALKAPDAVMGNRFIKLWWANRDSIPDDGMSSGCSVSVTPCGVTTASVPPQPSVANPSVVNRGKDNLQSAVPKVSISHASDAPVPACDQPKPVVMNGPKPPPPLQKKLESLELLKEELRKKQEMLDLKRNTFRRQLDKLQKQTTGLKGEVATEQAVKRHKVGTTVDVAKVATPRSTDPGTVAASPRVEKVVDMNKSADNVVSPSSKAISAIAPQELASLKQPIRPLASVADLKEHFSSYGDLSTVELEDLETGDGGNGSEVSKSCSARIAFSTRRSAETAFINGKIWQGHNLQFMWLASNNSGNDLGGKENSPSAPKGPWETDIQPAGNLACNVSQEAAVSGDGEFEKSDKTKSSVELMGPDEVSILGQP</sequence>
<feature type="region of interest" description="Disordered" evidence="5">
    <location>
        <begin position="1"/>
        <end position="84"/>
    </location>
</feature>
<feature type="compositionally biased region" description="Basic and acidic residues" evidence="5">
    <location>
        <begin position="373"/>
        <end position="391"/>
    </location>
</feature>
<dbReference type="AlphaFoldDB" id="A0AAP0NFL1"/>
<dbReference type="InterPro" id="IPR000571">
    <property type="entry name" value="Znf_CCCH"/>
</dbReference>
<dbReference type="InterPro" id="IPR012677">
    <property type="entry name" value="Nucleotide-bd_a/b_plait_sf"/>
</dbReference>
<dbReference type="SMART" id="SM00356">
    <property type="entry name" value="ZnF_C3H1"/>
    <property type="match status" value="1"/>
</dbReference>
<feature type="domain" description="C3H1-type" evidence="7">
    <location>
        <begin position="226"/>
        <end position="254"/>
    </location>
</feature>
<evidence type="ECO:0000256" key="1">
    <source>
        <dbReference type="ARBA" id="ARBA00022884"/>
    </source>
</evidence>
<dbReference type="GO" id="GO:0008270">
    <property type="term" value="F:zinc ion binding"/>
    <property type="evidence" value="ECO:0007669"/>
    <property type="project" value="UniProtKB-KW"/>
</dbReference>
<evidence type="ECO:0008006" key="10">
    <source>
        <dbReference type="Google" id="ProtNLM"/>
    </source>
</evidence>
<dbReference type="InterPro" id="IPR035979">
    <property type="entry name" value="RBD_domain_sf"/>
</dbReference>
<feature type="compositionally biased region" description="Basic and acidic residues" evidence="5">
    <location>
        <begin position="884"/>
        <end position="893"/>
    </location>
</feature>
<feature type="coiled-coil region" evidence="4">
    <location>
        <begin position="643"/>
        <end position="681"/>
    </location>
</feature>
<dbReference type="SUPFAM" id="SSF54928">
    <property type="entry name" value="RNA-binding domain, RBD"/>
    <property type="match status" value="2"/>
</dbReference>
<keyword evidence="3" id="KW-0863">Zinc-finger</keyword>
<feature type="region of interest" description="Disordered" evidence="5">
    <location>
        <begin position="119"/>
        <end position="167"/>
    </location>
</feature>
<organism evidence="8 9">
    <name type="scientific">Liquidambar formosana</name>
    <name type="common">Formosan gum</name>
    <dbReference type="NCBI Taxonomy" id="63359"/>
    <lineage>
        <taxon>Eukaryota</taxon>
        <taxon>Viridiplantae</taxon>
        <taxon>Streptophyta</taxon>
        <taxon>Embryophyta</taxon>
        <taxon>Tracheophyta</taxon>
        <taxon>Spermatophyta</taxon>
        <taxon>Magnoliopsida</taxon>
        <taxon>eudicotyledons</taxon>
        <taxon>Gunneridae</taxon>
        <taxon>Pentapetalae</taxon>
        <taxon>Saxifragales</taxon>
        <taxon>Altingiaceae</taxon>
        <taxon>Liquidambar</taxon>
    </lineage>
</organism>
<dbReference type="EMBL" id="JBBPBK010000013">
    <property type="protein sequence ID" value="KAK9272035.1"/>
    <property type="molecule type" value="Genomic_DNA"/>
</dbReference>
<keyword evidence="1 2" id="KW-0694">RNA-binding</keyword>
<evidence type="ECO:0000313" key="9">
    <source>
        <dbReference type="Proteomes" id="UP001415857"/>
    </source>
</evidence>
<evidence type="ECO:0000256" key="2">
    <source>
        <dbReference type="PROSITE-ProRule" id="PRU00176"/>
    </source>
</evidence>
<accession>A0AAP0NFL1</accession>
<feature type="zinc finger region" description="C3H1-type" evidence="3">
    <location>
        <begin position="226"/>
        <end position="254"/>
    </location>
</feature>
<dbReference type="FunFam" id="3.30.70.330:FF:000719">
    <property type="entry name" value="Predicted protein"/>
    <property type="match status" value="1"/>
</dbReference>
<dbReference type="Gene3D" id="3.30.70.330">
    <property type="match status" value="1"/>
</dbReference>
<evidence type="ECO:0000259" key="6">
    <source>
        <dbReference type="PROSITE" id="PS50102"/>
    </source>
</evidence>
<dbReference type="Proteomes" id="UP001415857">
    <property type="component" value="Unassembled WGS sequence"/>
</dbReference>
<evidence type="ECO:0000256" key="5">
    <source>
        <dbReference type="SAM" id="MobiDB-lite"/>
    </source>
</evidence>
<comment type="caution">
    <text evidence="8">The sequence shown here is derived from an EMBL/GenBank/DDBJ whole genome shotgun (WGS) entry which is preliminary data.</text>
</comment>
<feature type="compositionally biased region" description="Acidic residues" evidence="5">
    <location>
        <begin position="20"/>
        <end position="33"/>
    </location>
</feature>
<dbReference type="InterPro" id="IPR000504">
    <property type="entry name" value="RRM_dom"/>
</dbReference>
<evidence type="ECO:0000256" key="3">
    <source>
        <dbReference type="PROSITE-ProRule" id="PRU00723"/>
    </source>
</evidence>
<gene>
    <name evidence="8" type="ORF">L1049_002404</name>
</gene>
<keyword evidence="4" id="KW-0175">Coiled coil</keyword>
<feature type="domain" description="RRM" evidence="6">
    <location>
        <begin position="489"/>
        <end position="561"/>
    </location>
</feature>